<dbReference type="Gene3D" id="2.130.10.10">
    <property type="entry name" value="YVTN repeat-like/Quinoprotein amine dehydrogenase"/>
    <property type="match status" value="1"/>
</dbReference>
<keyword evidence="13" id="KW-1185">Reference proteome</keyword>
<dbReference type="GO" id="GO:0034388">
    <property type="term" value="C:Pwp2p-containing subcomplex of 90S preribosome"/>
    <property type="evidence" value="ECO:0007669"/>
    <property type="project" value="TreeGrafter"/>
</dbReference>
<dbReference type="InterPro" id="IPR001680">
    <property type="entry name" value="WD40_rpt"/>
</dbReference>
<dbReference type="Pfam" id="PF00400">
    <property type="entry name" value="WD40"/>
    <property type="match status" value="2"/>
</dbReference>
<dbReference type="InterPro" id="IPR036322">
    <property type="entry name" value="WD40_repeat_dom_sf"/>
</dbReference>
<dbReference type="InterPro" id="IPR045161">
    <property type="entry name" value="Utp18"/>
</dbReference>
<evidence type="ECO:0000256" key="5">
    <source>
        <dbReference type="ARBA" id="ARBA00022737"/>
    </source>
</evidence>
<dbReference type="PROSITE" id="PS50294">
    <property type="entry name" value="WD_REPEATS_REGION"/>
    <property type="match status" value="1"/>
</dbReference>
<gene>
    <name evidence="12" type="ORF">GBAR_LOCUS20748</name>
</gene>
<evidence type="ECO:0000256" key="2">
    <source>
        <dbReference type="ARBA" id="ARBA00022552"/>
    </source>
</evidence>
<dbReference type="FunFam" id="2.130.10.10:FF:000121">
    <property type="entry name" value="U3 small nucleolar RNA-associated protein 18 homolog"/>
    <property type="match status" value="1"/>
</dbReference>
<organism evidence="12 13">
    <name type="scientific">Geodia barretti</name>
    <name type="common">Barrett's horny sponge</name>
    <dbReference type="NCBI Taxonomy" id="519541"/>
    <lineage>
        <taxon>Eukaryota</taxon>
        <taxon>Metazoa</taxon>
        <taxon>Porifera</taxon>
        <taxon>Demospongiae</taxon>
        <taxon>Heteroscleromorpha</taxon>
        <taxon>Tetractinellida</taxon>
        <taxon>Astrophorina</taxon>
        <taxon>Geodiidae</taxon>
        <taxon>Geodia</taxon>
    </lineage>
</organism>
<dbReference type="AlphaFoldDB" id="A0AA35X3U9"/>
<dbReference type="SUPFAM" id="SSF50978">
    <property type="entry name" value="WD40 repeat-like"/>
    <property type="match status" value="1"/>
</dbReference>
<evidence type="ECO:0000313" key="12">
    <source>
        <dbReference type="EMBL" id="CAI8037090.1"/>
    </source>
</evidence>
<evidence type="ECO:0000256" key="10">
    <source>
        <dbReference type="ARBA" id="ARBA00075773"/>
    </source>
</evidence>
<dbReference type="PANTHER" id="PTHR18359">
    <property type="entry name" value="WD-REPEAT PROTEIN-RELATED"/>
    <property type="match status" value="1"/>
</dbReference>
<evidence type="ECO:0000256" key="6">
    <source>
        <dbReference type="ARBA" id="ARBA00023242"/>
    </source>
</evidence>
<feature type="repeat" description="WD" evidence="11">
    <location>
        <begin position="162"/>
        <end position="203"/>
    </location>
</feature>
<dbReference type="SMART" id="SM00320">
    <property type="entry name" value="WD40"/>
    <property type="match status" value="5"/>
</dbReference>
<feature type="non-terminal residue" evidence="12">
    <location>
        <position position="1"/>
    </location>
</feature>
<evidence type="ECO:0000256" key="8">
    <source>
        <dbReference type="ARBA" id="ARBA00058527"/>
    </source>
</evidence>
<evidence type="ECO:0000256" key="9">
    <source>
        <dbReference type="ARBA" id="ARBA00074442"/>
    </source>
</evidence>
<keyword evidence="4 11" id="KW-0853">WD repeat</keyword>
<proteinExistence type="inferred from homology"/>
<keyword evidence="3" id="KW-0597">Phosphoprotein</keyword>
<accession>A0AA35X3U9</accession>
<reference evidence="12" key="1">
    <citation type="submission" date="2023-03" db="EMBL/GenBank/DDBJ databases">
        <authorList>
            <person name="Steffen K."/>
            <person name="Cardenas P."/>
        </authorList>
    </citation>
    <scope>NUCLEOTIDE SEQUENCE</scope>
</reference>
<sequence>FLPTGQLLCGSAHHRLPLSLLDVKRVRDINRSKRAQAAVKCLEFHPTASVALTAGWHKTLDLFQVDGEANQKLQSVHVQDFPISTAHFTGDGTEVVMSGERKSYYVYDMIAGKITRICGIRGRKERKYSTFTVSPDNKFLAFLGKDGYIIFVSNKTKQWVGELKMNGEVGGVAFTPDSQHLLSYGTDGQVYVWDVASRQCVHRFTDEGCVVGRRVGVSPDGQFVACGSESGIVNVYERSEVMAKESPKPLRAVMNLTTAVDHLQFNSTSEILAVASSAKKDAVKMVHLSSLTVFSNWPHVHSRLGRPTSLHLSPLSRYLALGNERGKALLFRLNHYHQASQN</sequence>
<evidence type="ECO:0000256" key="3">
    <source>
        <dbReference type="ARBA" id="ARBA00022553"/>
    </source>
</evidence>
<dbReference type="Proteomes" id="UP001174909">
    <property type="component" value="Unassembled WGS sequence"/>
</dbReference>
<dbReference type="GO" id="GO:0006364">
    <property type="term" value="P:rRNA processing"/>
    <property type="evidence" value="ECO:0007669"/>
    <property type="project" value="UniProtKB-KW"/>
</dbReference>
<dbReference type="GO" id="GO:0032040">
    <property type="term" value="C:small-subunit processome"/>
    <property type="evidence" value="ECO:0007669"/>
    <property type="project" value="TreeGrafter"/>
</dbReference>
<evidence type="ECO:0000256" key="1">
    <source>
        <dbReference type="ARBA" id="ARBA00004604"/>
    </source>
</evidence>
<dbReference type="PANTHER" id="PTHR18359:SF0">
    <property type="entry name" value="U3 SMALL NUCLEOLAR RNA-ASSOCIATED PROTEIN 18 HOMOLOG"/>
    <property type="match status" value="1"/>
</dbReference>
<keyword evidence="5" id="KW-0677">Repeat</keyword>
<comment type="similarity">
    <text evidence="7">Belongs to the WD repeat UTP18 family.</text>
</comment>
<keyword evidence="2" id="KW-0698">rRNA processing</keyword>
<protein>
    <recommendedName>
        <fullName evidence="9">U3 small nucleolar RNA-associated protein 18 homolog</fullName>
    </recommendedName>
    <alternativeName>
        <fullName evidence="10">WD repeat-containing protein 50</fullName>
    </alternativeName>
</protein>
<dbReference type="InterPro" id="IPR015943">
    <property type="entry name" value="WD40/YVTN_repeat-like_dom_sf"/>
</dbReference>
<comment type="caution">
    <text evidence="12">The sequence shown here is derived from an EMBL/GenBank/DDBJ whole genome shotgun (WGS) entry which is preliminary data.</text>
</comment>
<evidence type="ECO:0000256" key="4">
    <source>
        <dbReference type="ARBA" id="ARBA00022574"/>
    </source>
</evidence>
<dbReference type="PROSITE" id="PS50082">
    <property type="entry name" value="WD_REPEATS_2"/>
    <property type="match status" value="1"/>
</dbReference>
<name>A0AA35X3U9_GEOBA</name>
<evidence type="ECO:0000313" key="13">
    <source>
        <dbReference type="Proteomes" id="UP001174909"/>
    </source>
</evidence>
<evidence type="ECO:0000256" key="7">
    <source>
        <dbReference type="ARBA" id="ARBA00025767"/>
    </source>
</evidence>
<comment type="subcellular location">
    <subcellularLocation>
        <location evidence="1">Nucleus</location>
        <location evidence="1">Nucleolus</location>
    </subcellularLocation>
</comment>
<comment type="function">
    <text evidence="8">Part of the small subunit (SSU) processome, first precursor of the small eukaryotic ribosomal subunit. During the assembly of the SSU processome in the nucleolus, many ribosome biogenesis factors, an RNA chaperone and ribosomal proteins associate with the nascent pre-rRNA and work in concert to generate RNA folding, modifications, rearrangements and cleavage as well as targeted degradation of pre-ribosomal RNA by the RNA exosome. Involved in nucleolar processing of pre-18S ribosomal RNA.</text>
</comment>
<evidence type="ECO:0000256" key="11">
    <source>
        <dbReference type="PROSITE-ProRule" id="PRU00221"/>
    </source>
</evidence>
<keyword evidence="6" id="KW-0539">Nucleus</keyword>
<dbReference type="EMBL" id="CASHTH010002911">
    <property type="protein sequence ID" value="CAI8037090.1"/>
    <property type="molecule type" value="Genomic_DNA"/>
</dbReference>